<dbReference type="InterPro" id="IPR003730">
    <property type="entry name" value="Cu_polyphenol_OxRdtase"/>
</dbReference>
<dbReference type="GO" id="GO:0016787">
    <property type="term" value="F:hydrolase activity"/>
    <property type="evidence" value="ECO:0007669"/>
    <property type="project" value="UniProtKB-KW"/>
</dbReference>
<evidence type="ECO:0000256" key="6">
    <source>
        <dbReference type="ARBA" id="ARBA00011738"/>
    </source>
</evidence>
<dbReference type="Pfam" id="PF02578">
    <property type="entry name" value="Cu-oxidase_4"/>
    <property type="match status" value="1"/>
</dbReference>
<comment type="caution">
    <text evidence="17">The sequence shown here is derived from an EMBL/GenBank/DDBJ whole genome shotgun (WGS) entry which is preliminary data.</text>
</comment>
<dbReference type="Proteomes" id="UP001165092">
    <property type="component" value="Unassembled WGS sequence"/>
</dbReference>
<evidence type="ECO:0000256" key="13">
    <source>
        <dbReference type="ARBA" id="ARBA00047989"/>
    </source>
</evidence>
<protein>
    <recommendedName>
        <fullName evidence="16">Purine nucleoside phosphorylase</fullName>
    </recommendedName>
</protein>
<keyword evidence="10" id="KW-0862">Zinc</keyword>
<evidence type="ECO:0000256" key="8">
    <source>
        <dbReference type="ARBA" id="ARBA00022723"/>
    </source>
</evidence>
<comment type="cofactor">
    <cofactor evidence="2">
        <name>Zn(2+)</name>
        <dbReference type="ChEBI" id="CHEBI:29105"/>
    </cofactor>
</comment>
<organism evidence="17 18">
    <name type="scientific">Nocardiopsis ansamitocini</name>
    <dbReference type="NCBI Taxonomy" id="1670832"/>
    <lineage>
        <taxon>Bacteria</taxon>
        <taxon>Bacillati</taxon>
        <taxon>Actinomycetota</taxon>
        <taxon>Actinomycetes</taxon>
        <taxon>Streptosporangiales</taxon>
        <taxon>Nocardiopsidaceae</taxon>
        <taxon>Nocardiopsis</taxon>
    </lineage>
</organism>
<evidence type="ECO:0000256" key="7">
    <source>
        <dbReference type="ARBA" id="ARBA00022679"/>
    </source>
</evidence>
<dbReference type="InterPro" id="IPR011324">
    <property type="entry name" value="Cytotoxic_necrot_fac-like_cat"/>
</dbReference>
<keyword evidence="11" id="KW-0560">Oxidoreductase</keyword>
<comment type="catalytic activity">
    <reaction evidence="1">
        <text>inosine + phosphate = alpha-D-ribose 1-phosphate + hypoxanthine</text>
        <dbReference type="Rhea" id="RHEA:27646"/>
        <dbReference type="ChEBI" id="CHEBI:17368"/>
        <dbReference type="ChEBI" id="CHEBI:17596"/>
        <dbReference type="ChEBI" id="CHEBI:43474"/>
        <dbReference type="ChEBI" id="CHEBI:57720"/>
        <dbReference type="EC" id="2.4.2.1"/>
    </reaction>
    <physiologicalReaction direction="left-to-right" evidence="1">
        <dbReference type="Rhea" id="RHEA:27647"/>
    </physiologicalReaction>
</comment>
<accession>A0A9W6P2L3</accession>
<dbReference type="InterPro" id="IPR038371">
    <property type="entry name" value="Cu_polyphenol_OxRdtase_sf"/>
</dbReference>
<keyword evidence="18" id="KW-1185">Reference proteome</keyword>
<evidence type="ECO:0000256" key="16">
    <source>
        <dbReference type="RuleBase" id="RU361274"/>
    </source>
</evidence>
<comment type="subunit">
    <text evidence="6">Homodimer.</text>
</comment>
<comment type="similarity">
    <text evidence="5 16">Belongs to the purine nucleoside phosphorylase YfiH/LACC1 family.</text>
</comment>
<gene>
    <name evidence="17" type="ORF">Nans01_03200</name>
</gene>
<sequence length="269" mass="27825">MRFSWERPAVSALGTPTPILFAPDKKPVHPMTTTIELVPGVHAGFTRRHGSGSSEAPYDSLNLGTHVGDDREAVAANRVEAARGFGLDPARVVWMDQVHGVEVAVARGPGAVGSVDAVVTVETGLALAVLVADCLPVLVADPGTGVIGAAHSGRPGTVGNVAAQLLAAMAGLGADPARCTALLGPSICGGHYEVPAELKEEVVRAVPEAGCTTFAGTPGVDIRAGVAAQLTRLGVTVRHDRRCTLEDPALFSYRRDGRTGRFAGYVWRG</sequence>
<comment type="catalytic activity">
    <reaction evidence="14">
        <text>adenosine + phosphate = alpha-D-ribose 1-phosphate + adenine</text>
        <dbReference type="Rhea" id="RHEA:27642"/>
        <dbReference type="ChEBI" id="CHEBI:16335"/>
        <dbReference type="ChEBI" id="CHEBI:16708"/>
        <dbReference type="ChEBI" id="CHEBI:43474"/>
        <dbReference type="ChEBI" id="CHEBI:57720"/>
        <dbReference type="EC" id="2.4.2.1"/>
    </reaction>
    <physiologicalReaction direction="left-to-right" evidence="14">
        <dbReference type="Rhea" id="RHEA:27643"/>
    </physiologicalReaction>
</comment>
<evidence type="ECO:0000256" key="11">
    <source>
        <dbReference type="ARBA" id="ARBA00023002"/>
    </source>
</evidence>
<dbReference type="Gene3D" id="3.60.140.10">
    <property type="entry name" value="CNF1/YfiH-like putative cysteine hydrolases"/>
    <property type="match status" value="1"/>
</dbReference>
<dbReference type="SUPFAM" id="SSF64438">
    <property type="entry name" value="CNF1/YfiH-like putative cysteine hydrolases"/>
    <property type="match status" value="1"/>
</dbReference>
<evidence type="ECO:0000256" key="10">
    <source>
        <dbReference type="ARBA" id="ARBA00022833"/>
    </source>
</evidence>
<keyword evidence="12" id="KW-0186">Copper</keyword>
<evidence type="ECO:0000256" key="5">
    <source>
        <dbReference type="ARBA" id="ARBA00007353"/>
    </source>
</evidence>
<evidence type="ECO:0000256" key="12">
    <source>
        <dbReference type="ARBA" id="ARBA00023008"/>
    </source>
</evidence>
<dbReference type="EMBL" id="BSQG01000001">
    <property type="protein sequence ID" value="GLU45969.1"/>
    <property type="molecule type" value="Genomic_DNA"/>
</dbReference>
<keyword evidence="7" id="KW-0808">Transferase</keyword>
<keyword evidence="9" id="KW-0378">Hydrolase</keyword>
<comment type="catalytic activity">
    <reaction evidence="13">
        <text>adenosine + H2O + H(+) = inosine + NH4(+)</text>
        <dbReference type="Rhea" id="RHEA:24408"/>
        <dbReference type="ChEBI" id="CHEBI:15377"/>
        <dbReference type="ChEBI" id="CHEBI:15378"/>
        <dbReference type="ChEBI" id="CHEBI:16335"/>
        <dbReference type="ChEBI" id="CHEBI:17596"/>
        <dbReference type="ChEBI" id="CHEBI:28938"/>
        <dbReference type="EC" id="3.5.4.4"/>
    </reaction>
    <physiologicalReaction direction="left-to-right" evidence="13">
        <dbReference type="Rhea" id="RHEA:24409"/>
    </physiologicalReaction>
</comment>
<dbReference type="PANTHER" id="PTHR30616:SF2">
    <property type="entry name" value="PURINE NUCLEOSIDE PHOSPHORYLASE LACC1"/>
    <property type="match status" value="1"/>
</dbReference>
<keyword evidence="8" id="KW-0479">Metal-binding</keyword>
<comment type="cofactor">
    <cofactor evidence="3">
        <name>Cu(2+)</name>
        <dbReference type="ChEBI" id="CHEBI:29036"/>
    </cofactor>
</comment>
<dbReference type="GO" id="GO:0017061">
    <property type="term" value="F:S-methyl-5-thioadenosine phosphorylase activity"/>
    <property type="evidence" value="ECO:0007669"/>
    <property type="project" value="UniProtKB-EC"/>
</dbReference>
<evidence type="ECO:0000313" key="17">
    <source>
        <dbReference type="EMBL" id="GLU45969.1"/>
    </source>
</evidence>
<dbReference type="FunFam" id="3.60.140.10:FF:000003">
    <property type="entry name" value="Polyphenol oxidase"/>
    <property type="match status" value="1"/>
</dbReference>
<dbReference type="CDD" id="cd16833">
    <property type="entry name" value="YfiH"/>
    <property type="match status" value="1"/>
</dbReference>
<evidence type="ECO:0000256" key="4">
    <source>
        <dbReference type="ARBA" id="ARBA00003215"/>
    </source>
</evidence>
<evidence type="ECO:0000313" key="18">
    <source>
        <dbReference type="Proteomes" id="UP001165092"/>
    </source>
</evidence>
<dbReference type="NCBIfam" id="TIGR00726">
    <property type="entry name" value="peptidoglycan editing factor PgeF"/>
    <property type="match status" value="1"/>
</dbReference>
<evidence type="ECO:0000256" key="1">
    <source>
        <dbReference type="ARBA" id="ARBA00000553"/>
    </source>
</evidence>
<evidence type="ECO:0000256" key="3">
    <source>
        <dbReference type="ARBA" id="ARBA00001973"/>
    </source>
</evidence>
<comment type="function">
    <text evidence="4">Purine nucleoside enzyme that catalyzes the phosphorolysis of adenosine and inosine nucleosides, yielding D-ribose 1-phosphate and the respective free bases, adenine and hypoxanthine. Also catalyzes the phosphorolysis of S-methyl-5'-thioadenosine into adenine and S-methyl-5-thio-alpha-D-ribose 1-phosphate. Also has adenosine deaminase activity.</text>
</comment>
<proteinExistence type="inferred from homology"/>
<comment type="catalytic activity">
    <reaction evidence="15">
        <text>S-methyl-5'-thioadenosine + phosphate = 5-(methylsulfanyl)-alpha-D-ribose 1-phosphate + adenine</text>
        <dbReference type="Rhea" id="RHEA:11852"/>
        <dbReference type="ChEBI" id="CHEBI:16708"/>
        <dbReference type="ChEBI" id="CHEBI:17509"/>
        <dbReference type="ChEBI" id="CHEBI:43474"/>
        <dbReference type="ChEBI" id="CHEBI:58533"/>
        <dbReference type="EC" id="2.4.2.28"/>
    </reaction>
    <physiologicalReaction direction="left-to-right" evidence="15">
        <dbReference type="Rhea" id="RHEA:11853"/>
    </physiologicalReaction>
</comment>
<dbReference type="PANTHER" id="PTHR30616">
    <property type="entry name" value="UNCHARACTERIZED PROTEIN YFIH"/>
    <property type="match status" value="1"/>
</dbReference>
<dbReference type="GO" id="GO:0005507">
    <property type="term" value="F:copper ion binding"/>
    <property type="evidence" value="ECO:0007669"/>
    <property type="project" value="TreeGrafter"/>
</dbReference>
<name>A0A9W6P2L3_9ACTN</name>
<evidence type="ECO:0000256" key="9">
    <source>
        <dbReference type="ARBA" id="ARBA00022801"/>
    </source>
</evidence>
<dbReference type="GO" id="GO:0016491">
    <property type="term" value="F:oxidoreductase activity"/>
    <property type="evidence" value="ECO:0007669"/>
    <property type="project" value="UniProtKB-KW"/>
</dbReference>
<reference evidence="17" key="1">
    <citation type="submission" date="2023-02" db="EMBL/GenBank/DDBJ databases">
        <title>Nocardiopsis ansamitocini NBRC 112285.</title>
        <authorList>
            <person name="Ichikawa N."/>
            <person name="Sato H."/>
            <person name="Tonouchi N."/>
        </authorList>
    </citation>
    <scope>NUCLEOTIDE SEQUENCE</scope>
    <source>
        <strain evidence="17">NBRC 112285</strain>
    </source>
</reference>
<evidence type="ECO:0000256" key="2">
    <source>
        <dbReference type="ARBA" id="ARBA00001947"/>
    </source>
</evidence>
<evidence type="ECO:0000256" key="14">
    <source>
        <dbReference type="ARBA" id="ARBA00048968"/>
    </source>
</evidence>
<evidence type="ECO:0000256" key="15">
    <source>
        <dbReference type="ARBA" id="ARBA00049893"/>
    </source>
</evidence>
<dbReference type="AlphaFoldDB" id="A0A9W6P2L3"/>